<dbReference type="VEuPathDB" id="PlasmoDB:PCYB_033080"/>
<protein>
    <submittedName>
        <fullName evidence="1">VIR-like CYIR protein</fullName>
    </submittedName>
</protein>
<dbReference type="RefSeq" id="XP_004221028.1">
    <property type="nucleotide sequence ID" value="XM_004220980.1"/>
</dbReference>
<reference evidence="1 2" key="1">
    <citation type="journal article" date="2012" name="Nat. Genet.">
        <title>Plasmodium cynomolgi genome sequences provide insight into Plasmodium vivax and the monkey malaria clade.</title>
        <authorList>
            <person name="Tachibana S."/>
            <person name="Sullivan S.A."/>
            <person name="Kawai S."/>
            <person name="Nakamura S."/>
            <person name="Kim H.R."/>
            <person name="Goto N."/>
            <person name="Arisue N."/>
            <person name="Palacpac N.M.Q."/>
            <person name="Honma H."/>
            <person name="Yagi M."/>
            <person name="Tougan T."/>
            <person name="Katakai Y."/>
            <person name="Kaneko O."/>
            <person name="Mita T."/>
            <person name="Kita K."/>
            <person name="Yasutomi Y."/>
            <person name="Sutton P.L."/>
            <person name="Shakhbatyan R."/>
            <person name="Horii T."/>
            <person name="Yasunaga T."/>
            <person name="Barnwell J.W."/>
            <person name="Escalante A.A."/>
            <person name="Carlton J.M."/>
            <person name="Tanabe K."/>
        </authorList>
    </citation>
    <scope>NUCLEOTIDE SEQUENCE [LARGE SCALE GENOMIC DNA]</scope>
    <source>
        <strain evidence="1 2">B</strain>
    </source>
</reference>
<dbReference type="AlphaFoldDB" id="K6V700"/>
<proteinExistence type="predicted"/>
<accession>K6V700</accession>
<evidence type="ECO:0000313" key="1">
    <source>
        <dbReference type="EMBL" id="GAB64897.1"/>
    </source>
</evidence>
<dbReference type="EMBL" id="DF157095">
    <property type="protein sequence ID" value="GAB64897.1"/>
    <property type="molecule type" value="Genomic_DNA"/>
</dbReference>
<name>K6V700_PLACD</name>
<evidence type="ECO:0000313" key="2">
    <source>
        <dbReference type="Proteomes" id="UP000006319"/>
    </source>
</evidence>
<dbReference type="Proteomes" id="UP000006319">
    <property type="component" value="Chromosome 3"/>
</dbReference>
<sequence>MNHLNYVKVNSKSLDISKYCKYLIYFLYDHVINNLLYGYTILSLYVELQKIV</sequence>
<dbReference type="KEGG" id="pcy:PCYB_033080"/>
<organism evidence="1 2">
    <name type="scientific">Plasmodium cynomolgi (strain B)</name>
    <dbReference type="NCBI Taxonomy" id="1120755"/>
    <lineage>
        <taxon>Eukaryota</taxon>
        <taxon>Sar</taxon>
        <taxon>Alveolata</taxon>
        <taxon>Apicomplexa</taxon>
        <taxon>Aconoidasida</taxon>
        <taxon>Haemosporida</taxon>
        <taxon>Plasmodiidae</taxon>
        <taxon>Plasmodium</taxon>
        <taxon>Plasmodium (Plasmodium)</taxon>
    </lineage>
</organism>
<keyword evidence="2" id="KW-1185">Reference proteome</keyword>
<gene>
    <name evidence="1" type="ORF">PCYB_033080</name>
</gene>
<dbReference type="GeneID" id="14691424"/>